<evidence type="ECO:0000256" key="3">
    <source>
        <dbReference type="ARBA" id="ARBA00023015"/>
    </source>
</evidence>
<feature type="domain" description="Response regulatory" evidence="7">
    <location>
        <begin position="6"/>
        <end position="131"/>
    </location>
</feature>
<keyword evidence="4" id="KW-0238">DNA-binding</keyword>
<evidence type="ECO:0000256" key="4">
    <source>
        <dbReference type="ARBA" id="ARBA00023125"/>
    </source>
</evidence>
<dbReference type="Pfam" id="PF00072">
    <property type="entry name" value="Response_reg"/>
    <property type="match status" value="1"/>
</dbReference>
<dbReference type="InterPro" id="IPR001789">
    <property type="entry name" value="Sig_transdc_resp-reg_receiver"/>
</dbReference>
<evidence type="ECO:0000259" key="7">
    <source>
        <dbReference type="PROSITE" id="PS50110"/>
    </source>
</evidence>
<keyword evidence="3" id="KW-0805">Transcription regulation</keyword>
<keyword evidence="9" id="KW-1185">Reference proteome</keyword>
<sequence length="132" mass="14529">MNEKKRILVVDDEPDFASIVQTNLAKEGFQVDVAFDGVEAMEKIRAVPDGALYDAIVLDVMMPEKDGYEVCAELKKDAKYCNIPIVMLTAVADHVGSTRYSHADGMAMEADDYLPKPASAEEITKSVKRLTT</sequence>
<organism evidence="8 9">
    <name type="scientific">Desulforapulum autotrophicum (strain ATCC 43914 / DSM 3382 / VKM B-1955 / HRM2)</name>
    <name type="common">Desulfobacterium autotrophicum</name>
    <dbReference type="NCBI Taxonomy" id="177437"/>
    <lineage>
        <taxon>Bacteria</taxon>
        <taxon>Pseudomonadati</taxon>
        <taxon>Thermodesulfobacteriota</taxon>
        <taxon>Desulfobacteria</taxon>
        <taxon>Desulfobacterales</taxon>
        <taxon>Desulfobacteraceae</taxon>
        <taxon>Desulforapulum</taxon>
    </lineage>
</organism>
<dbReference type="RefSeq" id="WP_015904927.1">
    <property type="nucleotide sequence ID" value="NC_012108.1"/>
</dbReference>
<gene>
    <name evidence="8" type="ordered locus">HRM2_30820</name>
</gene>
<feature type="modified residue" description="4-aspartylphosphate" evidence="6">
    <location>
        <position position="59"/>
    </location>
</feature>
<dbReference type="KEGG" id="dat:HRM2_30820"/>
<evidence type="ECO:0000313" key="9">
    <source>
        <dbReference type="Proteomes" id="UP000000442"/>
    </source>
</evidence>
<evidence type="ECO:0000313" key="8">
    <source>
        <dbReference type="EMBL" id="ACN16165.1"/>
    </source>
</evidence>
<dbReference type="OrthoDB" id="9786548at2"/>
<dbReference type="Proteomes" id="UP000000442">
    <property type="component" value="Chromosome"/>
</dbReference>
<proteinExistence type="predicted"/>
<evidence type="ECO:0000256" key="1">
    <source>
        <dbReference type="ARBA" id="ARBA00022553"/>
    </source>
</evidence>
<dbReference type="GO" id="GO:0003677">
    <property type="term" value="F:DNA binding"/>
    <property type="evidence" value="ECO:0007669"/>
    <property type="project" value="UniProtKB-KW"/>
</dbReference>
<dbReference type="FunFam" id="3.40.50.2300:FF:000001">
    <property type="entry name" value="DNA-binding response regulator PhoB"/>
    <property type="match status" value="1"/>
</dbReference>
<dbReference type="Gene3D" id="3.40.50.2300">
    <property type="match status" value="1"/>
</dbReference>
<dbReference type="EMBL" id="CP001087">
    <property type="protein sequence ID" value="ACN16165.1"/>
    <property type="molecule type" value="Genomic_DNA"/>
</dbReference>
<dbReference type="InterPro" id="IPR050595">
    <property type="entry name" value="Bact_response_regulator"/>
</dbReference>
<name>C0QKS5_DESAH</name>
<reference evidence="8 9" key="1">
    <citation type="journal article" date="2009" name="Environ. Microbiol.">
        <title>Genome sequence of Desulfobacterium autotrophicum HRM2, a marine sulfate reducer oxidizing organic carbon completely to carbon dioxide.</title>
        <authorList>
            <person name="Strittmatter A.W."/>
            <person name="Liesegang H."/>
            <person name="Rabus R."/>
            <person name="Decker I."/>
            <person name="Amann J."/>
            <person name="Andres S."/>
            <person name="Henne A."/>
            <person name="Fricke W.F."/>
            <person name="Martinez-Arias R."/>
            <person name="Bartels D."/>
            <person name="Goesmann A."/>
            <person name="Krause L."/>
            <person name="Puehler A."/>
            <person name="Klenk H.P."/>
            <person name="Richter M."/>
            <person name="Schuler M."/>
            <person name="Gloeckner F.O."/>
            <person name="Meyerdierks A."/>
            <person name="Gottschalk G."/>
            <person name="Amann R."/>
        </authorList>
    </citation>
    <scope>NUCLEOTIDE SEQUENCE [LARGE SCALE GENOMIC DNA]</scope>
    <source>
        <strain evidence="9">ATCC 43914 / DSM 3382 / HRM2</strain>
    </source>
</reference>
<dbReference type="InterPro" id="IPR011006">
    <property type="entry name" value="CheY-like_superfamily"/>
</dbReference>
<dbReference type="SUPFAM" id="SSF52172">
    <property type="entry name" value="CheY-like"/>
    <property type="match status" value="1"/>
</dbReference>
<dbReference type="GO" id="GO:0000160">
    <property type="term" value="P:phosphorelay signal transduction system"/>
    <property type="evidence" value="ECO:0007669"/>
    <property type="project" value="UniProtKB-KW"/>
</dbReference>
<keyword evidence="1 6" id="KW-0597">Phosphoprotein</keyword>
<keyword evidence="5" id="KW-0804">Transcription</keyword>
<dbReference type="HOGENOM" id="CLU_000445_69_17_7"/>
<evidence type="ECO:0000256" key="5">
    <source>
        <dbReference type="ARBA" id="ARBA00023163"/>
    </source>
</evidence>
<dbReference type="AlphaFoldDB" id="C0QKS5"/>
<keyword evidence="2" id="KW-0902">Two-component regulatory system</keyword>
<protein>
    <submittedName>
        <fullName evidence="8">Predicted two-component response regulator</fullName>
    </submittedName>
</protein>
<dbReference type="SMART" id="SM00448">
    <property type="entry name" value="REC"/>
    <property type="match status" value="1"/>
</dbReference>
<dbReference type="CDD" id="cd17574">
    <property type="entry name" value="REC_OmpR"/>
    <property type="match status" value="1"/>
</dbReference>
<dbReference type="PANTHER" id="PTHR44591:SF3">
    <property type="entry name" value="RESPONSE REGULATORY DOMAIN-CONTAINING PROTEIN"/>
    <property type="match status" value="1"/>
</dbReference>
<dbReference type="STRING" id="177437.HRM2_30820"/>
<dbReference type="PROSITE" id="PS50110">
    <property type="entry name" value="RESPONSE_REGULATORY"/>
    <property type="match status" value="1"/>
</dbReference>
<dbReference type="eggNOG" id="COG0745">
    <property type="taxonomic scope" value="Bacteria"/>
</dbReference>
<dbReference type="PANTHER" id="PTHR44591">
    <property type="entry name" value="STRESS RESPONSE REGULATOR PROTEIN 1"/>
    <property type="match status" value="1"/>
</dbReference>
<evidence type="ECO:0000256" key="6">
    <source>
        <dbReference type="PROSITE-ProRule" id="PRU00169"/>
    </source>
</evidence>
<accession>C0QKS5</accession>
<evidence type="ECO:0000256" key="2">
    <source>
        <dbReference type="ARBA" id="ARBA00023012"/>
    </source>
</evidence>